<keyword evidence="2" id="KW-1133">Transmembrane helix</keyword>
<comment type="caution">
    <text evidence="3">The sequence shown here is derived from an EMBL/GenBank/DDBJ whole genome shotgun (WGS) entry which is preliminary data.</text>
</comment>
<evidence type="ECO:0000313" key="4">
    <source>
        <dbReference type="Proteomes" id="UP001597260"/>
    </source>
</evidence>
<proteinExistence type="predicted"/>
<feature type="region of interest" description="Disordered" evidence="1">
    <location>
        <begin position="319"/>
        <end position="339"/>
    </location>
</feature>
<feature type="transmembrane region" description="Helical" evidence="2">
    <location>
        <begin position="37"/>
        <end position="61"/>
    </location>
</feature>
<reference evidence="4" key="1">
    <citation type="journal article" date="2019" name="Int. J. Syst. Evol. Microbiol.">
        <title>The Global Catalogue of Microorganisms (GCM) 10K type strain sequencing project: providing services to taxonomists for standard genome sequencing and annotation.</title>
        <authorList>
            <consortium name="The Broad Institute Genomics Platform"/>
            <consortium name="The Broad Institute Genome Sequencing Center for Infectious Disease"/>
            <person name="Wu L."/>
            <person name="Ma J."/>
        </authorList>
    </citation>
    <scope>NUCLEOTIDE SEQUENCE [LARGE SCALE GENOMIC DNA]</scope>
    <source>
        <strain evidence="4">JCM 31037</strain>
    </source>
</reference>
<keyword evidence="2" id="KW-0472">Membrane</keyword>
<dbReference type="PANTHER" id="PTHR40765">
    <property type="entry name" value="ESX-2 SECRETION SYSTEM ATPASE ECCB2"/>
    <property type="match status" value="1"/>
</dbReference>
<evidence type="ECO:0000256" key="1">
    <source>
        <dbReference type="SAM" id="MobiDB-lite"/>
    </source>
</evidence>
<dbReference type="RefSeq" id="WP_377571209.1">
    <property type="nucleotide sequence ID" value="NZ_JBHTMP010000019.1"/>
</dbReference>
<gene>
    <name evidence="3" type="primary">eccB</name>
    <name evidence="3" type="ORF">ACFQ4H_14690</name>
</gene>
<dbReference type="Gene3D" id="3.30.2390.20">
    <property type="entry name" value="Type VII secretion system EccB, repeat 1 domain"/>
    <property type="match status" value="1"/>
</dbReference>
<dbReference type="Pfam" id="PF05108">
    <property type="entry name" value="T7SS_ESX1_EccB"/>
    <property type="match status" value="1"/>
</dbReference>
<sequence length="473" mass="49873">MPTRRDQVQSYQFMMQRVVSAFAHHDTDPVQPAGRRLFGAGLAGIMIAVLGLAGMGVYGMLRPGGNTTWRDGSSIIMEKETGTRYIYREGQLHPMANFTSAVLALDGQLKTINVAASSLLGVPRGPLLGIANAPEALPPAARLAGGPWTMCGRPRQNGDVATTASTVLRVGQRSAGRDLGDDALLVEETNGRRLFLIWHGHRHELVDRPVAMTALGLDRQPILVVPTAWVDALPAGQRLVTRPVVGRGTPSSAVPGALVGQVYVVEGAGTGQQQHYLVVDTRRVAPVTPVEAGLLLADPASRPAYPDGVAEALPLSTMQAAAAEKQPPSTHGPGAAPATPPLIVVPESPDFAICAEFNDAVNPPRLAVDTTTQQPLGTTTRRRSPEGVALADRVEVTPGWAALVEAVPTPDAPVGTRYLVTDLGVRHALANQDVQRLLGYAGVEPLRLPASMIARLPEGPALDPVAARRPMVP</sequence>
<organism evidence="3 4">
    <name type="scientific">Micromonospora sonneratiae</name>
    <dbReference type="NCBI Taxonomy" id="1184706"/>
    <lineage>
        <taxon>Bacteria</taxon>
        <taxon>Bacillati</taxon>
        <taxon>Actinomycetota</taxon>
        <taxon>Actinomycetes</taxon>
        <taxon>Micromonosporales</taxon>
        <taxon>Micromonosporaceae</taxon>
        <taxon>Micromonospora</taxon>
    </lineage>
</organism>
<keyword evidence="2" id="KW-0812">Transmembrane</keyword>
<accession>A0ABW3YD13</accession>
<evidence type="ECO:0000256" key="2">
    <source>
        <dbReference type="SAM" id="Phobius"/>
    </source>
</evidence>
<dbReference type="InterPro" id="IPR007795">
    <property type="entry name" value="T7SS_EccB"/>
</dbReference>
<dbReference type="NCBIfam" id="TIGR03919">
    <property type="entry name" value="T7SS_EccB"/>
    <property type="match status" value="1"/>
</dbReference>
<dbReference type="Proteomes" id="UP001597260">
    <property type="component" value="Unassembled WGS sequence"/>
</dbReference>
<dbReference type="InterPro" id="IPR044857">
    <property type="entry name" value="T7SS_EccB_R1"/>
</dbReference>
<keyword evidence="4" id="KW-1185">Reference proteome</keyword>
<dbReference type="EMBL" id="JBHTMP010000019">
    <property type="protein sequence ID" value="MFD1322342.1"/>
    <property type="molecule type" value="Genomic_DNA"/>
</dbReference>
<dbReference type="PANTHER" id="PTHR40765:SF2">
    <property type="entry name" value="ESX-2 SECRETION SYSTEM ATPASE ECCB2"/>
    <property type="match status" value="1"/>
</dbReference>
<name>A0ABW3YD13_9ACTN</name>
<evidence type="ECO:0000313" key="3">
    <source>
        <dbReference type="EMBL" id="MFD1322342.1"/>
    </source>
</evidence>
<protein>
    <submittedName>
        <fullName evidence="3">Type VII secretion protein EccB</fullName>
    </submittedName>
</protein>
<feature type="compositionally biased region" description="Low complexity" evidence="1">
    <location>
        <begin position="327"/>
        <end position="337"/>
    </location>
</feature>